<dbReference type="EMBL" id="CACVKT020004457">
    <property type="protein sequence ID" value="CAC5390155.1"/>
    <property type="molecule type" value="Genomic_DNA"/>
</dbReference>
<organism evidence="5 6">
    <name type="scientific">Mytilus coruscus</name>
    <name type="common">Sea mussel</name>
    <dbReference type="NCBI Taxonomy" id="42192"/>
    <lineage>
        <taxon>Eukaryota</taxon>
        <taxon>Metazoa</taxon>
        <taxon>Spiralia</taxon>
        <taxon>Lophotrochozoa</taxon>
        <taxon>Mollusca</taxon>
        <taxon>Bivalvia</taxon>
        <taxon>Autobranchia</taxon>
        <taxon>Pteriomorphia</taxon>
        <taxon>Mytilida</taxon>
        <taxon>Mytiloidea</taxon>
        <taxon>Mytilidae</taxon>
        <taxon>Mytilinae</taxon>
        <taxon>Mytilus</taxon>
    </lineage>
</organism>
<evidence type="ECO:0000313" key="6">
    <source>
        <dbReference type="Proteomes" id="UP000507470"/>
    </source>
</evidence>
<dbReference type="GO" id="GO:0046872">
    <property type="term" value="F:metal ion binding"/>
    <property type="evidence" value="ECO:0007669"/>
    <property type="project" value="UniProtKB-KW"/>
</dbReference>
<sequence>MEITELDTTLESEPGTSTSSEKLPEAICSFNVLEASSTVGKLKSLIVWLPREVIRDCCPESFRENYPRTTCIIDCAETFIQRPTILRSRGETYSNYKSYNTAKYLVVISPHGQIMFISKAFGGRASDKFIVEKSGFMNYLLPEEEIMADRGFTIDDLLFPLRVKLSIPAFTKNKPQLSARGCDNHKKDCQSTNTCRKGNSTTQGLQNSKWDCACIILLVCSALVNLRSDLIRDTNESDDSTYIHVQQLPCFKESSRRDDSSTTVIASREKPKIKAFKHHALTKHSDIGPMYCCVNISTIFKEVEDVWVNAFEELENSSPNTDDSKLPDYVSENGMKDNQHLLNHYKTERPMTTKNLEGWHSKNRTNIKALILDIIHLIELLQQQKSLTRCQQVQYSTGQKRVLRKR</sequence>
<evidence type="ECO:0000256" key="2">
    <source>
        <dbReference type="ARBA" id="ARBA00022723"/>
    </source>
</evidence>
<dbReference type="InterPro" id="IPR027806">
    <property type="entry name" value="HARBI1_dom"/>
</dbReference>
<gene>
    <name evidence="5" type="ORF">MCOR_25270</name>
</gene>
<dbReference type="Pfam" id="PF13359">
    <property type="entry name" value="DDE_Tnp_4"/>
    <property type="match status" value="1"/>
</dbReference>
<evidence type="ECO:0000259" key="4">
    <source>
        <dbReference type="Pfam" id="PF13359"/>
    </source>
</evidence>
<feature type="region of interest" description="Disordered" evidence="3">
    <location>
        <begin position="1"/>
        <end position="21"/>
    </location>
</feature>
<feature type="compositionally biased region" description="Polar residues" evidence="3">
    <location>
        <begin position="11"/>
        <end position="21"/>
    </location>
</feature>
<dbReference type="Proteomes" id="UP000507470">
    <property type="component" value="Unassembled WGS sequence"/>
</dbReference>
<accession>A0A6J8C1D5</accession>
<dbReference type="AlphaFoldDB" id="A0A6J8C1D5"/>
<protein>
    <recommendedName>
        <fullName evidence="4">DDE Tnp4 domain-containing protein</fullName>
    </recommendedName>
</protein>
<keyword evidence="6" id="KW-1185">Reference proteome</keyword>
<proteinExistence type="predicted"/>
<keyword evidence="2" id="KW-0479">Metal-binding</keyword>
<dbReference type="PANTHER" id="PTHR23080">
    <property type="entry name" value="THAP DOMAIN PROTEIN"/>
    <property type="match status" value="1"/>
</dbReference>
<evidence type="ECO:0000256" key="1">
    <source>
        <dbReference type="ARBA" id="ARBA00001968"/>
    </source>
</evidence>
<feature type="compositionally biased region" description="Acidic residues" evidence="3">
    <location>
        <begin position="1"/>
        <end position="10"/>
    </location>
</feature>
<evidence type="ECO:0000313" key="5">
    <source>
        <dbReference type="EMBL" id="CAC5390155.1"/>
    </source>
</evidence>
<name>A0A6J8C1D5_MYTCO</name>
<reference evidence="5 6" key="1">
    <citation type="submission" date="2020-06" db="EMBL/GenBank/DDBJ databases">
        <authorList>
            <person name="Li R."/>
            <person name="Bekaert M."/>
        </authorList>
    </citation>
    <scope>NUCLEOTIDE SEQUENCE [LARGE SCALE GENOMIC DNA]</scope>
    <source>
        <strain evidence="6">wild</strain>
    </source>
</reference>
<dbReference type="PANTHER" id="PTHR23080:SF143">
    <property type="entry name" value="SI:DKEY-56D12.4"/>
    <property type="match status" value="1"/>
</dbReference>
<feature type="domain" description="DDE Tnp4" evidence="4">
    <location>
        <begin position="73"/>
        <end position="180"/>
    </location>
</feature>
<comment type="cofactor">
    <cofactor evidence="1">
        <name>a divalent metal cation</name>
        <dbReference type="ChEBI" id="CHEBI:60240"/>
    </cofactor>
</comment>
<evidence type="ECO:0000256" key="3">
    <source>
        <dbReference type="SAM" id="MobiDB-lite"/>
    </source>
</evidence>
<dbReference type="OrthoDB" id="7331812at2759"/>